<dbReference type="Proteomes" id="UP000189229">
    <property type="component" value="Unassembled WGS sequence"/>
</dbReference>
<sequence>MKRPSPLPARPPRACELANQQHEVGDRPTRRQEIRAEQSSASLDRGLIEADLDVDTQFTGNICDRRGMRMLRQ</sequence>
<protein>
    <submittedName>
        <fullName evidence="2">Uncharacterized protein</fullName>
    </submittedName>
</protein>
<reference evidence="2 3" key="1">
    <citation type="submission" date="2017-02" db="EMBL/GenBank/DDBJ databases">
        <title>Complete genome sequences of Mycobacterium kansasii strains isolated from rhesus macaques.</title>
        <authorList>
            <person name="Panda A."/>
            <person name="Nagaraj S."/>
            <person name="Zhao X."/>
            <person name="Tettelin H."/>
            <person name="Detolla L.J."/>
        </authorList>
    </citation>
    <scope>NUCLEOTIDE SEQUENCE [LARGE SCALE GENOMIC DNA]</scope>
    <source>
        <strain evidence="2 3">11-3813</strain>
    </source>
</reference>
<gene>
    <name evidence="2" type="ORF">BZL30_4148</name>
</gene>
<feature type="compositionally biased region" description="Basic and acidic residues" evidence="1">
    <location>
        <begin position="23"/>
        <end position="36"/>
    </location>
</feature>
<dbReference type="AlphaFoldDB" id="A0A1V3XBJ1"/>
<evidence type="ECO:0000313" key="2">
    <source>
        <dbReference type="EMBL" id="OOK76532.1"/>
    </source>
</evidence>
<feature type="compositionally biased region" description="Pro residues" evidence="1">
    <location>
        <begin position="1"/>
        <end position="11"/>
    </location>
</feature>
<organism evidence="2 3">
    <name type="scientific">Mycobacterium kansasii</name>
    <dbReference type="NCBI Taxonomy" id="1768"/>
    <lineage>
        <taxon>Bacteria</taxon>
        <taxon>Bacillati</taxon>
        <taxon>Actinomycetota</taxon>
        <taxon>Actinomycetes</taxon>
        <taxon>Mycobacteriales</taxon>
        <taxon>Mycobacteriaceae</taxon>
        <taxon>Mycobacterium</taxon>
    </lineage>
</organism>
<evidence type="ECO:0000313" key="3">
    <source>
        <dbReference type="Proteomes" id="UP000189229"/>
    </source>
</evidence>
<accession>A0A1V3XBJ1</accession>
<proteinExistence type="predicted"/>
<feature type="region of interest" description="Disordered" evidence="1">
    <location>
        <begin position="1"/>
        <end position="41"/>
    </location>
</feature>
<dbReference type="EMBL" id="MVBM01000003">
    <property type="protein sequence ID" value="OOK76532.1"/>
    <property type="molecule type" value="Genomic_DNA"/>
</dbReference>
<comment type="caution">
    <text evidence="2">The sequence shown here is derived from an EMBL/GenBank/DDBJ whole genome shotgun (WGS) entry which is preliminary data.</text>
</comment>
<evidence type="ECO:0000256" key="1">
    <source>
        <dbReference type="SAM" id="MobiDB-lite"/>
    </source>
</evidence>
<name>A0A1V3XBJ1_MYCKA</name>